<gene>
    <name evidence="1" type="ORF">S01H1_46724</name>
</gene>
<evidence type="ECO:0000313" key="1">
    <source>
        <dbReference type="EMBL" id="GAG10202.1"/>
    </source>
</evidence>
<name>X0VG54_9ZZZZ</name>
<protein>
    <submittedName>
        <fullName evidence="1">Uncharacterized protein</fullName>
    </submittedName>
</protein>
<comment type="caution">
    <text evidence="1">The sequence shown here is derived from an EMBL/GenBank/DDBJ whole genome shotgun (WGS) entry which is preliminary data.</text>
</comment>
<dbReference type="EMBL" id="BARS01029928">
    <property type="protein sequence ID" value="GAG10202.1"/>
    <property type="molecule type" value="Genomic_DNA"/>
</dbReference>
<organism evidence="1">
    <name type="scientific">marine sediment metagenome</name>
    <dbReference type="NCBI Taxonomy" id="412755"/>
    <lineage>
        <taxon>unclassified sequences</taxon>
        <taxon>metagenomes</taxon>
        <taxon>ecological metagenomes</taxon>
    </lineage>
</organism>
<proteinExistence type="predicted"/>
<sequence length="37" mass="4022">ISSSPLLIGTFPKLFNNTLTNPVEITTGENPATYKKN</sequence>
<accession>X0VG54</accession>
<feature type="non-terminal residue" evidence="1">
    <location>
        <position position="1"/>
    </location>
</feature>
<dbReference type="AlphaFoldDB" id="X0VG54"/>
<reference evidence="1" key="1">
    <citation type="journal article" date="2014" name="Front. Microbiol.">
        <title>High frequency of phylogenetically diverse reductive dehalogenase-homologous genes in deep subseafloor sedimentary metagenomes.</title>
        <authorList>
            <person name="Kawai M."/>
            <person name="Futagami T."/>
            <person name="Toyoda A."/>
            <person name="Takaki Y."/>
            <person name="Nishi S."/>
            <person name="Hori S."/>
            <person name="Arai W."/>
            <person name="Tsubouchi T."/>
            <person name="Morono Y."/>
            <person name="Uchiyama I."/>
            <person name="Ito T."/>
            <person name="Fujiyama A."/>
            <person name="Inagaki F."/>
            <person name="Takami H."/>
        </authorList>
    </citation>
    <scope>NUCLEOTIDE SEQUENCE</scope>
    <source>
        <strain evidence="1">Expedition CK06-06</strain>
    </source>
</reference>